<evidence type="ECO:0000256" key="2">
    <source>
        <dbReference type="PROSITE-ProRule" id="PRU00235"/>
    </source>
</evidence>
<accession>A0A7F8QD17</accession>
<feature type="non-terminal residue" evidence="5">
    <location>
        <position position="341"/>
    </location>
</feature>
<dbReference type="OrthoDB" id="239701at2759"/>
<dbReference type="PANTHER" id="PTHR22872">
    <property type="entry name" value="BTK-BINDING PROTEIN-RELATED"/>
    <property type="match status" value="1"/>
</dbReference>
<dbReference type="InterPro" id="IPR000408">
    <property type="entry name" value="Reg_chr_condens"/>
</dbReference>
<feature type="non-terminal residue" evidence="5">
    <location>
        <position position="1"/>
    </location>
</feature>
<protein>
    <submittedName>
        <fullName evidence="5">E3 ubiquitin-protein ligase HERC2-like</fullName>
    </submittedName>
</protein>
<dbReference type="RefSeq" id="XP_030878541.1">
    <property type="nucleotide sequence ID" value="XM_031022681.1"/>
</dbReference>
<feature type="repeat" description="RCC1" evidence="2">
    <location>
        <begin position="213"/>
        <end position="264"/>
    </location>
</feature>
<dbReference type="KEGG" id="lww:102738972"/>
<name>A0A7F8QD17_LEPWE</name>
<feature type="repeat" description="RCC1" evidence="2">
    <location>
        <begin position="109"/>
        <end position="160"/>
    </location>
</feature>
<evidence type="ECO:0000313" key="4">
    <source>
        <dbReference type="Proteomes" id="UP000245341"/>
    </source>
</evidence>
<keyword evidence="1" id="KW-0677">Repeat</keyword>
<dbReference type="Proteomes" id="UP000245341">
    <property type="component" value="Unplaced"/>
</dbReference>
<evidence type="ECO:0000256" key="1">
    <source>
        <dbReference type="ARBA" id="ARBA00022737"/>
    </source>
</evidence>
<dbReference type="SUPFAM" id="SSF50985">
    <property type="entry name" value="RCC1/BLIP-II"/>
    <property type="match status" value="1"/>
</dbReference>
<dbReference type="InterPro" id="IPR051625">
    <property type="entry name" value="Signaling_Regulatory_Domain"/>
</dbReference>
<evidence type="ECO:0000259" key="3">
    <source>
        <dbReference type="Pfam" id="PF25390"/>
    </source>
</evidence>
<gene>
    <name evidence="5" type="primary">LOC102738972</name>
</gene>
<feature type="repeat" description="RCC1" evidence="2">
    <location>
        <begin position="55"/>
        <end position="106"/>
    </location>
</feature>
<dbReference type="GeneID" id="102738972"/>
<dbReference type="PROSITE" id="PS50012">
    <property type="entry name" value="RCC1_3"/>
    <property type="match status" value="4"/>
</dbReference>
<dbReference type="PANTHER" id="PTHR22872:SF2">
    <property type="entry name" value="INHIBITOR OF BRUTON TYROSINE KINASE"/>
    <property type="match status" value="1"/>
</dbReference>
<dbReference type="Gene3D" id="2.130.10.30">
    <property type="entry name" value="Regulator of chromosome condensation 1/beta-lactamase-inhibitor protein II"/>
    <property type="match status" value="1"/>
</dbReference>
<feature type="domain" description="RCC1-like" evidence="3">
    <location>
        <begin position="26"/>
        <end position="260"/>
    </location>
</feature>
<sequence>FNTFKIFKNKTISVIFGDLFCSPCDRPRVIESLRGIEVVDVAAGGAHSACVTAAGDLYTWGKGRYGRLGHSDSEDQLKPKLVEALQGHRVVDVACGSGDAQTLCLTDDDTVWSWGDGDYGKLGRGGSDGCKVPMKIDSLTGLGVVKVECGSQFSVALTKSGAVYTWGKGDYHRLGHGSDDHVRRPRQVQGLQGKKVIAIATGSLHCVCCTEDGEVYTWGDNDEGQLGDGTTNAIQRPRLVAALQGKKVNRVACGSAHTLAWSTSKPASAGKLPAQVPMEYNHLQEIPIIALRNRLLLLHHISELFCPCIPMFDLEGSLDETGLGPSVGFDTLRGILISQGK</sequence>
<keyword evidence="4" id="KW-1185">Reference proteome</keyword>
<organism evidence="4 5">
    <name type="scientific">Leptonychotes weddellii</name>
    <name type="common">Weddell seal</name>
    <name type="synonym">Otaria weddellii</name>
    <dbReference type="NCBI Taxonomy" id="9713"/>
    <lineage>
        <taxon>Eukaryota</taxon>
        <taxon>Metazoa</taxon>
        <taxon>Chordata</taxon>
        <taxon>Craniata</taxon>
        <taxon>Vertebrata</taxon>
        <taxon>Euteleostomi</taxon>
        <taxon>Mammalia</taxon>
        <taxon>Eutheria</taxon>
        <taxon>Laurasiatheria</taxon>
        <taxon>Carnivora</taxon>
        <taxon>Caniformia</taxon>
        <taxon>Pinnipedia</taxon>
        <taxon>Phocidae</taxon>
        <taxon>Monachinae</taxon>
        <taxon>Lobodontini</taxon>
        <taxon>Leptonychotes</taxon>
    </lineage>
</organism>
<proteinExistence type="predicted"/>
<dbReference type="Pfam" id="PF25390">
    <property type="entry name" value="WD40_RLD"/>
    <property type="match status" value="1"/>
</dbReference>
<dbReference type="PRINTS" id="PR00633">
    <property type="entry name" value="RCCNDNSATION"/>
</dbReference>
<dbReference type="InterPro" id="IPR058923">
    <property type="entry name" value="RCC1-like_dom"/>
</dbReference>
<dbReference type="InterPro" id="IPR009091">
    <property type="entry name" value="RCC1/BLIP-II"/>
</dbReference>
<evidence type="ECO:0000313" key="5">
    <source>
        <dbReference type="RefSeq" id="XP_030878541.1"/>
    </source>
</evidence>
<feature type="repeat" description="RCC1" evidence="2">
    <location>
        <begin position="161"/>
        <end position="212"/>
    </location>
</feature>
<dbReference type="AlphaFoldDB" id="A0A7F8QD17"/>
<reference evidence="5" key="1">
    <citation type="submission" date="2025-08" db="UniProtKB">
        <authorList>
            <consortium name="RefSeq"/>
        </authorList>
    </citation>
    <scope>IDENTIFICATION</scope>
    <source>
        <tissue evidence="5">Liver</tissue>
    </source>
</reference>